<accession>A0A834TJF9</accession>
<proteinExistence type="predicted"/>
<dbReference type="EMBL" id="JAAIUW010000007">
    <property type="protein sequence ID" value="KAF7822915.1"/>
    <property type="molecule type" value="Genomic_DNA"/>
</dbReference>
<feature type="region of interest" description="Disordered" evidence="1">
    <location>
        <begin position="1"/>
        <end position="32"/>
    </location>
</feature>
<name>A0A834TJF9_9FABA</name>
<reference evidence="2" key="1">
    <citation type="submission" date="2020-09" db="EMBL/GenBank/DDBJ databases">
        <title>Genome-Enabled Discovery of Anthraquinone Biosynthesis in Senna tora.</title>
        <authorList>
            <person name="Kang S.-H."/>
            <person name="Pandey R.P."/>
            <person name="Lee C.-M."/>
            <person name="Sim J.-S."/>
            <person name="Jeong J.-T."/>
            <person name="Choi B.-S."/>
            <person name="Jung M."/>
            <person name="Ginzburg D."/>
            <person name="Zhao K."/>
            <person name="Won S.Y."/>
            <person name="Oh T.-J."/>
            <person name="Yu Y."/>
            <person name="Kim N.-H."/>
            <person name="Lee O.R."/>
            <person name="Lee T.-H."/>
            <person name="Bashyal P."/>
            <person name="Kim T.-S."/>
            <person name="Lee W.-H."/>
            <person name="Kawkins C."/>
            <person name="Kim C.-K."/>
            <person name="Kim J.S."/>
            <person name="Ahn B.O."/>
            <person name="Rhee S.Y."/>
            <person name="Sohng J.K."/>
        </authorList>
    </citation>
    <scope>NUCLEOTIDE SEQUENCE</scope>
    <source>
        <tissue evidence="2">Leaf</tissue>
    </source>
</reference>
<sequence length="32" mass="3367">MEEESDGVEERERGGESRAGREGSGDLSPTAS</sequence>
<evidence type="ECO:0000313" key="3">
    <source>
        <dbReference type="Proteomes" id="UP000634136"/>
    </source>
</evidence>
<comment type="caution">
    <text evidence="2">The sequence shown here is derived from an EMBL/GenBank/DDBJ whole genome shotgun (WGS) entry which is preliminary data.</text>
</comment>
<protein>
    <submittedName>
        <fullName evidence="2">Uncharacterized protein</fullName>
    </submittedName>
</protein>
<organism evidence="2 3">
    <name type="scientific">Senna tora</name>
    <dbReference type="NCBI Taxonomy" id="362788"/>
    <lineage>
        <taxon>Eukaryota</taxon>
        <taxon>Viridiplantae</taxon>
        <taxon>Streptophyta</taxon>
        <taxon>Embryophyta</taxon>
        <taxon>Tracheophyta</taxon>
        <taxon>Spermatophyta</taxon>
        <taxon>Magnoliopsida</taxon>
        <taxon>eudicotyledons</taxon>
        <taxon>Gunneridae</taxon>
        <taxon>Pentapetalae</taxon>
        <taxon>rosids</taxon>
        <taxon>fabids</taxon>
        <taxon>Fabales</taxon>
        <taxon>Fabaceae</taxon>
        <taxon>Caesalpinioideae</taxon>
        <taxon>Cassia clade</taxon>
        <taxon>Senna</taxon>
    </lineage>
</organism>
<evidence type="ECO:0000256" key="1">
    <source>
        <dbReference type="SAM" id="MobiDB-lite"/>
    </source>
</evidence>
<evidence type="ECO:0000313" key="2">
    <source>
        <dbReference type="EMBL" id="KAF7822915.1"/>
    </source>
</evidence>
<dbReference type="Proteomes" id="UP000634136">
    <property type="component" value="Unassembled WGS sequence"/>
</dbReference>
<keyword evidence="3" id="KW-1185">Reference proteome</keyword>
<feature type="compositionally biased region" description="Basic and acidic residues" evidence="1">
    <location>
        <begin position="8"/>
        <end position="24"/>
    </location>
</feature>
<gene>
    <name evidence="2" type="ORF">G2W53_021059</name>
</gene>
<dbReference type="AlphaFoldDB" id="A0A834TJF9"/>